<gene>
    <name evidence="1" type="ORF">ACFFIA_27755</name>
</gene>
<dbReference type="Proteomes" id="UP001589867">
    <property type="component" value="Unassembled WGS sequence"/>
</dbReference>
<dbReference type="GO" id="GO:0016798">
    <property type="term" value="F:hydrolase activity, acting on glycosyl bonds"/>
    <property type="evidence" value="ECO:0007669"/>
    <property type="project" value="UniProtKB-KW"/>
</dbReference>
<keyword evidence="1" id="KW-0326">Glycosidase</keyword>
<sequence>MTSADRLDADIKRWWDEDLRASPQDGPPGTDGAHLLAVPFPYVTPGGADGPFGAMFAWDTYFINRGLLAHDRLDLVEGHIHNYLSLVDRYGHMPNSNVSVALTRSQTPVFPDSVWRHLLASGDEKLLERAYPLLAREFHGYWNAPHHRTPIGLATNRDLGDAYWPPDLAAEAETGLDWTPIYGSDVRRCVPLVTNCALIRYADTLAAMADALGRLGESARFRADADRQRDLVNRYCWDEPAGVYLEYDHVAGARLPYISACAYWPLWAGVPSPERARRLVATLRVLEQPHGLSTTDRAYPDPHRPGAYPDLSAAADAHTGDATRGGGGQLQWMYPAGWAPLHLIAVDGLDAYGFHADADRIATAFLGLVLHHYERTGRLWEKYDVVDGTLTLPNSRYGNVPMHGWTAGAAAVFLRRTRQGAHS</sequence>
<dbReference type="Pfam" id="PF01204">
    <property type="entry name" value="Trehalase"/>
    <property type="match status" value="3"/>
</dbReference>
<dbReference type="InterPro" id="IPR012341">
    <property type="entry name" value="6hp_glycosidase-like_sf"/>
</dbReference>
<keyword evidence="2" id="KW-1185">Reference proteome</keyword>
<dbReference type="EMBL" id="JBHLUH010000060">
    <property type="protein sequence ID" value="MFC0531445.1"/>
    <property type="molecule type" value="Genomic_DNA"/>
</dbReference>
<keyword evidence="1" id="KW-0378">Hydrolase</keyword>
<protein>
    <submittedName>
        <fullName evidence="1">Trehalase family glycosidase</fullName>
    </submittedName>
</protein>
<organism evidence="1 2">
    <name type="scientific">Phytohabitans kaempferiae</name>
    <dbReference type="NCBI Taxonomy" id="1620943"/>
    <lineage>
        <taxon>Bacteria</taxon>
        <taxon>Bacillati</taxon>
        <taxon>Actinomycetota</taxon>
        <taxon>Actinomycetes</taxon>
        <taxon>Micromonosporales</taxon>
        <taxon>Micromonosporaceae</taxon>
    </lineage>
</organism>
<evidence type="ECO:0000313" key="1">
    <source>
        <dbReference type="EMBL" id="MFC0531445.1"/>
    </source>
</evidence>
<dbReference type="SUPFAM" id="SSF48208">
    <property type="entry name" value="Six-hairpin glycosidases"/>
    <property type="match status" value="1"/>
</dbReference>
<evidence type="ECO:0000313" key="2">
    <source>
        <dbReference type="Proteomes" id="UP001589867"/>
    </source>
</evidence>
<name>A0ABV6M9P2_9ACTN</name>
<dbReference type="PANTHER" id="PTHR23403">
    <property type="entry name" value="TREHALASE"/>
    <property type="match status" value="1"/>
</dbReference>
<comment type="caution">
    <text evidence="1">The sequence shown here is derived from an EMBL/GenBank/DDBJ whole genome shotgun (WGS) entry which is preliminary data.</text>
</comment>
<reference evidence="1 2" key="1">
    <citation type="submission" date="2024-09" db="EMBL/GenBank/DDBJ databases">
        <authorList>
            <person name="Sun Q."/>
            <person name="Mori K."/>
        </authorList>
    </citation>
    <scope>NUCLEOTIDE SEQUENCE [LARGE SCALE GENOMIC DNA]</scope>
    <source>
        <strain evidence="1 2">TBRC 3947</strain>
    </source>
</reference>
<dbReference type="InterPro" id="IPR001661">
    <property type="entry name" value="Glyco_hydro_37"/>
</dbReference>
<dbReference type="RefSeq" id="WP_377255881.1">
    <property type="nucleotide sequence ID" value="NZ_JBHLUH010000060.1"/>
</dbReference>
<dbReference type="PANTHER" id="PTHR23403:SF6">
    <property type="entry name" value="CYTOSOLIC NEUTRAL TREHALASE-RELATED"/>
    <property type="match status" value="1"/>
</dbReference>
<accession>A0ABV6M9P2</accession>
<dbReference type="InterPro" id="IPR008928">
    <property type="entry name" value="6-hairpin_glycosidase_sf"/>
</dbReference>
<dbReference type="Gene3D" id="1.50.10.10">
    <property type="match status" value="2"/>
</dbReference>
<proteinExistence type="predicted"/>